<gene>
    <name evidence="1" type="ORF">KSZ_43090</name>
</gene>
<comment type="caution">
    <text evidence="1">The sequence shown here is derived from an EMBL/GenBank/DDBJ whole genome shotgun (WGS) entry which is preliminary data.</text>
</comment>
<evidence type="ECO:0000313" key="2">
    <source>
        <dbReference type="Proteomes" id="UP000635565"/>
    </source>
</evidence>
<organism evidence="1 2">
    <name type="scientific">Dictyobacter formicarum</name>
    <dbReference type="NCBI Taxonomy" id="2778368"/>
    <lineage>
        <taxon>Bacteria</taxon>
        <taxon>Bacillati</taxon>
        <taxon>Chloroflexota</taxon>
        <taxon>Ktedonobacteria</taxon>
        <taxon>Ktedonobacterales</taxon>
        <taxon>Dictyobacteraceae</taxon>
        <taxon>Dictyobacter</taxon>
    </lineage>
</organism>
<protein>
    <recommendedName>
        <fullName evidence="3">Sporulation stage II protein D amidase enhancer LytB N-terminal domain-containing protein</fullName>
    </recommendedName>
</protein>
<dbReference type="EMBL" id="BNJJ01000012">
    <property type="protein sequence ID" value="GHO86303.1"/>
    <property type="molecule type" value="Genomic_DNA"/>
</dbReference>
<sequence length="422" mass="46156">MRRKAKISIKLGIIVVLLLILEATVTQEWSINDVARLIQGAQEASLSLVGENSFFFQLSPPWGNAVVDGKPVAYLPQATTETPLSLAPGQHTLQWNAEPFPSQNCTFTVPVHSLPGQNCVLTELTDNSRADATYMVSFPARPALTSLAPEQQHALLQAMQAYLDTLQSHETVHPGEPFSYNATSPIQTATHPMSANLRFLLDTDVNAPAVCQGPLIGAACQNSLGVDCRLFCTQYSSQPETWHGIPAWEVFVVTRPTWTYHDLIASSGSQKNLQNLPGDQQYTFLQIFWDQHSWHVTAHRAGDSSFDDPNCTLMISKVLALPSTVAEQSSGTNRSLSPVAQRWSFASNQNRALGCLSTVPVISTAPGKGTQTQQENAYFLWRFGVFSAVNAAAHLLQPRAPITNPDLQSIIQEIKQKPAIIS</sequence>
<proteinExistence type="predicted"/>
<keyword evidence="2" id="KW-1185">Reference proteome</keyword>
<dbReference type="Proteomes" id="UP000635565">
    <property type="component" value="Unassembled WGS sequence"/>
</dbReference>
<accession>A0ABQ3VL19</accession>
<name>A0ABQ3VL19_9CHLR</name>
<evidence type="ECO:0008006" key="3">
    <source>
        <dbReference type="Google" id="ProtNLM"/>
    </source>
</evidence>
<dbReference type="RefSeq" id="WP_201363954.1">
    <property type="nucleotide sequence ID" value="NZ_BNJJ01000012.1"/>
</dbReference>
<reference evidence="1 2" key="1">
    <citation type="journal article" date="2021" name="Int. J. Syst. Evol. Microbiol.">
        <title>Reticulibacter mediterranei gen. nov., sp. nov., within the new family Reticulibacteraceae fam. nov., and Ktedonospora formicarum gen. nov., sp. nov., Ktedonobacter robiniae sp. nov., Dictyobacter formicarum sp. nov. and Dictyobacter arantiisoli sp. nov., belonging to the class Ktedonobacteria.</title>
        <authorList>
            <person name="Yabe S."/>
            <person name="Zheng Y."/>
            <person name="Wang C.M."/>
            <person name="Sakai Y."/>
            <person name="Abe K."/>
            <person name="Yokota A."/>
            <person name="Donadio S."/>
            <person name="Cavaletti L."/>
            <person name="Monciardini P."/>
        </authorList>
    </citation>
    <scope>NUCLEOTIDE SEQUENCE [LARGE SCALE GENOMIC DNA]</scope>
    <source>
        <strain evidence="1 2">SOSP1-9</strain>
    </source>
</reference>
<evidence type="ECO:0000313" key="1">
    <source>
        <dbReference type="EMBL" id="GHO86303.1"/>
    </source>
</evidence>